<sequence length="128" mass="14051">MVEHPHRAATSPPSAAEPAFHLVIRFGTQQFVLGGQDDGATSLSMGREKGNDLVAPQKFVSRRHATIERVRDRFVFTDTSANGTYIQPAGQDLLHIQGAKVFLEGRGVLSLGMHLDKPEALRIEYALE</sequence>
<dbReference type="HOGENOM" id="CLU_1956030_0_0_7"/>
<dbReference type="SUPFAM" id="SSF49879">
    <property type="entry name" value="SMAD/FHA domain"/>
    <property type="match status" value="1"/>
</dbReference>
<dbReference type="Gene3D" id="2.60.200.20">
    <property type="match status" value="1"/>
</dbReference>
<accession>T2GG41</accession>
<name>T2GG41_MEGG1</name>
<feature type="domain" description="FHA" evidence="1">
    <location>
        <begin position="43"/>
        <end position="87"/>
    </location>
</feature>
<dbReference type="RefSeq" id="WP_021762317.1">
    <property type="nucleotide sequence ID" value="NC_022444.1"/>
</dbReference>
<protein>
    <submittedName>
        <fullName evidence="2">Putative adenylate/guanylate cyclase</fullName>
    </submittedName>
</protein>
<dbReference type="Pfam" id="PF00498">
    <property type="entry name" value="FHA"/>
    <property type="match status" value="1"/>
</dbReference>
<gene>
    <name evidence="2" type="ORF">DGI_3512</name>
</gene>
<dbReference type="PROSITE" id="PS50006">
    <property type="entry name" value="FHA_DOMAIN"/>
    <property type="match status" value="1"/>
</dbReference>
<dbReference type="STRING" id="1121448.DGI_3512"/>
<evidence type="ECO:0000313" key="3">
    <source>
        <dbReference type="Proteomes" id="UP000016587"/>
    </source>
</evidence>
<dbReference type="EMBL" id="CP006585">
    <property type="protein sequence ID" value="AGW15189.1"/>
    <property type="molecule type" value="Genomic_DNA"/>
</dbReference>
<evidence type="ECO:0000259" key="1">
    <source>
        <dbReference type="PROSITE" id="PS50006"/>
    </source>
</evidence>
<evidence type="ECO:0000313" key="2">
    <source>
        <dbReference type="EMBL" id="AGW15189.1"/>
    </source>
</evidence>
<dbReference type="eggNOG" id="COG1716">
    <property type="taxonomic scope" value="Bacteria"/>
</dbReference>
<proteinExistence type="predicted"/>
<organism evidence="2 3">
    <name type="scientific">Megalodesulfovibrio gigas (strain ATCC 19364 / DSM 1382 / NCIMB 9332 / VKM B-1759)</name>
    <name type="common">Desulfovibrio gigas</name>
    <dbReference type="NCBI Taxonomy" id="1121448"/>
    <lineage>
        <taxon>Bacteria</taxon>
        <taxon>Pseudomonadati</taxon>
        <taxon>Thermodesulfobacteriota</taxon>
        <taxon>Desulfovibrionia</taxon>
        <taxon>Desulfovibrionales</taxon>
        <taxon>Desulfovibrionaceae</taxon>
        <taxon>Megalodesulfovibrio</taxon>
    </lineage>
</organism>
<dbReference type="InterPro" id="IPR000253">
    <property type="entry name" value="FHA_dom"/>
</dbReference>
<dbReference type="OrthoDB" id="151099at2"/>
<keyword evidence="3" id="KW-1185">Reference proteome</keyword>
<dbReference type="AlphaFoldDB" id="T2GG41"/>
<dbReference type="Proteomes" id="UP000016587">
    <property type="component" value="Chromosome"/>
</dbReference>
<dbReference type="PATRIC" id="fig|1121448.10.peg.3463"/>
<dbReference type="KEGG" id="dgg:DGI_3512"/>
<reference evidence="2 3" key="1">
    <citation type="journal article" date="2013" name="J. Bacteriol.">
        <title>Roles of HynAB and Ech, the only two hydrogenases found in the model sulfate reducer Desulfovibrio gigas.</title>
        <authorList>
            <person name="Morais-Silva F.O."/>
            <person name="Santos C.I."/>
            <person name="Rodrigues R."/>
            <person name="Pereira I.A."/>
            <person name="Rodrigues-Pousada C."/>
        </authorList>
    </citation>
    <scope>NUCLEOTIDE SEQUENCE [LARGE SCALE GENOMIC DNA]</scope>
    <source>
        <strain evidence="3">ATCC 19364 / DSM 1382 / NCIMB 9332 / VKM B-1759</strain>
    </source>
</reference>
<reference evidence="3" key="2">
    <citation type="submission" date="2013-07" db="EMBL/GenBank/DDBJ databases">
        <authorList>
            <person name="Morais-Silva F.O."/>
            <person name="Rezende A.M."/>
            <person name="Pimentel C."/>
            <person name="Resende D.M."/>
            <person name="Santos C.I."/>
            <person name="Clemente C."/>
            <person name="de Oliveira L.M."/>
            <person name="da Silva S.M."/>
            <person name="Costa D.A."/>
            <person name="Varela-Raposo A."/>
            <person name="Horacio E.C.A."/>
            <person name="Matos M."/>
            <person name="Flores O."/>
            <person name="Ruiz J.C."/>
            <person name="Rodrigues-Pousada C."/>
        </authorList>
    </citation>
    <scope>NUCLEOTIDE SEQUENCE [LARGE SCALE GENOMIC DNA]</scope>
    <source>
        <strain evidence="3">ATCC 19364 / DSM 1382 / NCIMB 9332 / VKM B-1759</strain>
    </source>
</reference>
<dbReference type="InterPro" id="IPR008984">
    <property type="entry name" value="SMAD_FHA_dom_sf"/>
</dbReference>